<dbReference type="AlphaFoldDB" id="A0AAE3ATA4"/>
<evidence type="ECO:0000256" key="2">
    <source>
        <dbReference type="ARBA" id="ARBA00010199"/>
    </source>
</evidence>
<dbReference type="PANTHER" id="PTHR43298">
    <property type="entry name" value="MULTIDRUG RESISTANCE PROTEIN NORM-RELATED"/>
    <property type="match status" value="1"/>
</dbReference>
<name>A0AAE3ATA4_9FIRM</name>
<feature type="transmembrane region" description="Helical" evidence="6">
    <location>
        <begin position="51"/>
        <end position="73"/>
    </location>
</feature>
<feature type="transmembrane region" description="Helical" evidence="6">
    <location>
        <begin position="216"/>
        <end position="237"/>
    </location>
</feature>
<keyword evidence="6" id="KW-0472">Membrane</keyword>
<feature type="transmembrane region" description="Helical" evidence="6">
    <location>
        <begin position="109"/>
        <end position="129"/>
    </location>
</feature>
<proteinExistence type="inferred from homology"/>
<evidence type="ECO:0000256" key="3">
    <source>
        <dbReference type="ARBA" id="ARBA00020268"/>
    </source>
</evidence>
<dbReference type="CDD" id="cd13138">
    <property type="entry name" value="MATE_yoeA_like"/>
    <property type="match status" value="1"/>
</dbReference>
<dbReference type="GO" id="GO:0005886">
    <property type="term" value="C:plasma membrane"/>
    <property type="evidence" value="ECO:0007669"/>
    <property type="project" value="TreeGrafter"/>
</dbReference>
<feature type="transmembrane region" description="Helical" evidence="6">
    <location>
        <begin position="278"/>
        <end position="298"/>
    </location>
</feature>
<gene>
    <name evidence="7" type="ORF">LKD32_10735</name>
</gene>
<keyword evidence="8" id="KW-1185">Reference proteome</keyword>
<evidence type="ECO:0000313" key="7">
    <source>
        <dbReference type="EMBL" id="MCC2165338.1"/>
    </source>
</evidence>
<dbReference type="Pfam" id="PF01554">
    <property type="entry name" value="MatE"/>
    <property type="match status" value="1"/>
</dbReference>
<dbReference type="InterPro" id="IPR002528">
    <property type="entry name" value="MATE_fam"/>
</dbReference>
<keyword evidence="4" id="KW-0813">Transport</keyword>
<sequence length="305" mass="32658">MSSFFIVAYNVLSAVFRGIGDSQTPLVTVCIACVVNIVGDLVLVAGFHLGALGAGLATVLAQAVSVLVSFGIVRRKQLPFVLKREDVRFHGRVIGKELRLGTPVALQEFLVGTSFLVLQMIVNTFGVTASAGVGVAEKVCVFMMLVTSAFMQSMSAFTAQNRGAGKPERAKSALKSGMVTAFLAGAFMGFLAYIHGDILSSLFSKDLDMIVASHSYLKAYGIDCFLTPFLFCFIGYFNGCEKTLFVMIQGLIGAFGVRIPIAYAVSKMAGATLFEIDLGTPASSTVQLILCIIAFVYWTKNKNMI</sequence>
<dbReference type="RefSeq" id="WP_308451676.1">
    <property type="nucleotide sequence ID" value="NZ_JAJEPU010000032.1"/>
</dbReference>
<evidence type="ECO:0000313" key="8">
    <source>
        <dbReference type="Proteomes" id="UP001198962"/>
    </source>
</evidence>
<feature type="transmembrane region" description="Helical" evidence="6">
    <location>
        <begin position="26"/>
        <end position="45"/>
    </location>
</feature>
<organism evidence="7 8">
    <name type="scientific">Brotaphodocola catenula</name>
    <dbReference type="NCBI Taxonomy" id="2885361"/>
    <lineage>
        <taxon>Bacteria</taxon>
        <taxon>Bacillati</taxon>
        <taxon>Bacillota</taxon>
        <taxon>Clostridia</taxon>
        <taxon>Lachnospirales</taxon>
        <taxon>Lachnospiraceae</taxon>
        <taxon>Brotaphodocola</taxon>
    </lineage>
</organism>
<evidence type="ECO:0000256" key="4">
    <source>
        <dbReference type="ARBA" id="ARBA00022448"/>
    </source>
</evidence>
<feature type="transmembrane region" description="Helical" evidence="6">
    <location>
        <begin position="178"/>
        <end position="196"/>
    </location>
</feature>
<evidence type="ECO:0000256" key="6">
    <source>
        <dbReference type="SAM" id="Phobius"/>
    </source>
</evidence>
<accession>A0AAE3ATA4</accession>
<comment type="caution">
    <text evidence="7">The sequence shown here is derived from an EMBL/GenBank/DDBJ whole genome shotgun (WGS) entry which is preliminary data.</text>
</comment>
<feature type="transmembrane region" description="Helical" evidence="6">
    <location>
        <begin position="135"/>
        <end position="157"/>
    </location>
</feature>
<evidence type="ECO:0000256" key="1">
    <source>
        <dbReference type="ARBA" id="ARBA00003408"/>
    </source>
</evidence>
<keyword evidence="6" id="KW-0812">Transmembrane</keyword>
<dbReference type="GO" id="GO:0042910">
    <property type="term" value="F:xenobiotic transmembrane transporter activity"/>
    <property type="evidence" value="ECO:0007669"/>
    <property type="project" value="InterPro"/>
</dbReference>
<reference evidence="7" key="1">
    <citation type="submission" date="2021-10" db="EMBL/GenBank/DDBJ databases">
        <title>Anaerobic single-cell dispensing facilitates the cultivation of human gut bacteria.</title>
        <authorList>
            <person name="Afrizal A."/>
        </authorList>
    </citation>
    <scope>NUCLEOTIDE SEQUENCE</scope>
    <source>
        <strain evidence="7">CLA-AA-H274</strain>
    </source>
</reference>
<protein>
    <recommendedName>
        <fullName evidence="3">Probable multidrug resistance protein NorM</fullName>
    </recommendedName>
    <alternativeName>
        <fullName evidence="5">Multidrug-efflux transporter</fullName>
    </alternativeName>
</protein>
<comment type="similarity">
    <text evidence="2">Belongs to the multi antimicrobial extrusion (MATE) (TC 2.A.66.1) family.</text>
</comment>
<dbReference type="InterPro" id="IPR050222">
    <property type="entry name" value="MATE_MdtK"/>
</dbReference>
<feature type="transmembrane region" description="Helical" evidence="6">
    <location>
        <begin position="244"/>
        <end position="266"/>
    </location>
</feature>
<dbReference type="Proteomes" id="UP001198962">
    <property type="component" value="Unassembled WGS sequence"/>
</dbReference>
<dbReference type="EMBL" id="JAJEPU010000032">
    <property type="protein sequence ID" value="MCC2165338.1"/>
    <property type="molecule type" value="Genomic_DNA"/>
</dbReference>
<dbReference type="PANTHER" id="PTHR43298:SF2">
    <property type="entry name" value="FMN_FAD EXPORTER YEEO-RELATED"/>
    <property type="match status" value="1"/>
</dbReference>
<dbReference type="GO" id="GO:0015297">
    <property type="term" value="F:antiporter activity"/>
    <property type="evidence" value="ECO:0007669"/>
    <property type="project" value="InterPro"/>
</dbReference>
<comment type="function">
    <text evidence="1">Multidrug efflux pump.</text>
</comment>
<evidence type="ECO:0000256" key="5">
    <source>
        <dbReference type="ARBA" id="ARBA00031636"/>
    </source>
</evidence>
<keyword evidence="6" id="KW-1133">Transmembrane helix</keyword>